<keyword evidence="2" id="KW-0472">Membrane</keyword>
<keyword evidence="5" id="KW-1185">Reference proteome</keyword>
<dbReference type="GO" id="GO:0004190">
    <property type="term" value="F:aspartic-type endopeptidase activity"/>
    <property type="evidence" value="ECO:0007669"/>
    <property type="project" value="InterPro"/>
</dbReference>
<protein>
    <recommendedName>
        <fullName evidence="3">Prepilin type IV endopeptidase peptidase domain-containing protein</fullName>
    </recommendedName>
</protein>
<feature type="transmembrane region" description="Helical" evidence="2">
    <location>
        <begin position="75"/>
        <end position="97"/>
    </location>
</feature>
<evidence type="ECO:0000256" key="2">
    <source>
        <dbReference type="SAM" id="Phobius"/>
    </source>
</evidence>
<dbReference type="PANTHER" id="PTHR30487">
    <property type="entry name" value="TYPE 4 PREPILIN-LIKE PROTEINS LEADER PEPTIDE-PROCESSING ENZYME"/>
    <property type="match status" value="1"/>
</dbReference>
<dbReference type="InterPro" id="IPR050882">
    <property type="entry name" value="Prepilin_peptidase/N-MTase"/>
</dbReference>
<reference evidence="4 5" key="1">
    <citation type="submission" date="2016-09" db="EMBL/GenBank/DDBJ databases">
        <authorList>
            <person name="Doonan J."/>
            <person name="Pachebat J.A."/>
            <person name="Golyshin P.N."/>
            <person name="Denman S."/>
            <person name="Mcdonald J.E."/>
        </authorList>
    </citation>
    <scope>NUCLEOTIDE SEQUENCE [LARGE SCALE GENOMIC DNA]</scope>
    <source>
        <strain evidence="4 5">NCPPB 3934</strain>
    </source>
</reference>
<feature type="transmembrane region" description="Helical" evidence="2">
    <location>
        <begin position="6"/>
        <end position="27"/>
    </location>
</feature>
<keyword evidence="2" id="KW-0812">Transmembrane</keyword>
<feature type="transmembrane region" description="Helical" evidence="2">
    <location>
        <begin position="48"/>
        <end position="69"/>
    </location>
</feature>
<sequence>MIFQFNALAPWSLVILLGLMVVFSQLARQPHQFLIEYGVSYLWDERSARLFVWFYALAGTLIVIAPAPLFERISILLFLGFMLQLSIIDAIAGWLPIEYTGSGTAAGLLAMLGHGDLLRIFGAMAGIGFFFAVARFYFNARAEREVLGLGDVWLSVAITAWCGWSGTLQALVLGVAGFVVWHASSRCQRKEGPLGPWLCTGAMLASINRVFNPVVVW</sequence>
<dbReference type="EMBL" id="MJLZ01000015">
    <property type="protein sequence ID" value="RLM24736.1"/>
    <property type="molecule type" value="Genomic_DNA"/>
</dbReference>
<dbReference type="RefSeq" id="WP_121574751.1">
    <property type="nucleotide sequence ID" value="NZ_MJLZ01000015.1"/>
</dbReference>
<evidence type="ECO:0000313" key="4">
    <source>
        <dbReference type="EMBL" id="RLM24736.1"/>
    </source>
</evidence>
<feature type="domain" description="Prepilin type IV endopeptidase peptidase" evidence="3">
    <location>
        <begin position="76"/>
        <end position="175"/>
    </location>
</feature>
<evidence type="ECO:0000313" key="5">
    <source>
        <dbReference type="Proteomes" id="UP000285648"/>
    </source>
</evidence>
<feature type="transmembrane region" description="Helical" evidence="2">
    <location>
        <begin position="117"/>
        <end position="138"/>
    </location>
</feature>
<dbReference type="Proteomes" id="UP000285648">
    <property type="component" value="Unassembled WGS sequence"/>
</dbReference>
<dbReference type="Pfam" id="PF01478">
    <property type="entry name" value="Peptidase_A24"/>
    <property type="match status" value="1"/>
</dbReference>
<dbReference type="InterPro" id="IPR000045">
    <property type="entry name" value="Prepilin_IV_endopep_pep"/>
</dbReference>
<organism evidence="4 5">
    <name type="scientific">Brenneria alni</name>
    <dbReference type="NCBI Taxonomy" id="71656"/>
    <lineage>
        <taxon>Bacteria</taxon>
        <taxon>Pseudomonadati</taxon>
        <taxon>Pseudomonadota</taxon>
        <taxon>Gammaproteobacteria</taxon>
        <taxon>Enterobacterales</taxon>
        <taxon>Pectobacteriaceae</taxon>
        <taxon>Brenneria</taxon>
    </lineage>
</organism>
<dbReference type="GO" id="GO:0006465">
    <property type="term" value="P:signal peptide processing"/>
    <property type="evidence" value="ECO:0007669"/>
    <property type="project" value="TreeGrafter"/>
</dbReference>
<evidence type="ECO:0000259" key="3">
    <source>
        <dbReference type="Pfam" id="PF01478"/>
    </source>
</evidence>
<comment type="caution">
    <text evidence="4">The sequence shown here is derived from an EMBL/GenBank/DDBJ whole genome shotgun (WGS) entry which is preliminary data.</text>
</comment>
<proteinExistence type="inferred from homology"/>
<dbReference type="PANTHER" id="PTHR30487:SF0">
    <property type="entry name" value="PREPILIN LEADER PEPTIDASE_N-METHYLTRANSFERASE-RELATED"/>
    <property type="match status" value="1"/>
</dbReference>
<comment type="similarity">
    <text evidence="1">Belongs to the peptidase A24 family.</text>
</comment>
<dbReference type="OrthoDB" id="6465738at2"/>
<dbReference type="AlphaFoldDB" id="A0A421DPP4"/>
<gene>
    <name evidence="4" type="ORF">BIY29_08440</name>
</gene>
<evidence type="ECO:0000256" key="1">
    <source>
        <dbReference type="ARBA" id="ARBA00005801"/>
    </source>
</evidence>
<accession>A0A421DPP4</accession>
<dbReference type="GO" id="GO:0005886">
    <property type="term" value="C:plasma membrane"/>
    <property type="evidence" value="ECO:0007669"/>
    <property type="project" value="TreeGrafter"/>
</dbReference>
<keyword evidence="2" id="KW-1133">Transmembrane helix</keyword>
<name>A0A421DPP4_9GAMM</name>